<sequence>MESVKEELTQKLKKNTTSGMCRKTYTKLLSWSAMAQPVWRQSRFSHNSKIYIWRKFGHQFEHHDEKPVLNYTAYAGTTVT</sequence>
<protein>
    <submittedName>
        <fullName evidence="2">Transposase</fullName>
    </submittedName>
</protein>
<proteinExistence type="predicted"/>
<reference evidence="2" key="1">
    <citation type="submission" date="2022-11" db="UniProtKB">
        <authorList>
            <consortium name="WormBaseParasite"/>
        </authorList>
    </citation>
    <scope>IDENTIFICATION</scope>
</reference>
<organism evidence="1 2">
    <name type="scientific">Ditylenchus dipsaci</name>
    <dbReference type="NCBI Taxonomy" id="166011"/>
    <lineage>
        <taxon>Eukaryota</taxon>
        <taxon>Metazoa</taxon>
        <taxon>Ecdysozoa</taxon>
        <taxon>Nematoda</taxon>
        <taxon>Chromadorea</taxon>
        <taxon>Rhabditida</taxon>
        <taxon>Tylenchina</taxon>
        <taxon>Tylenchomorpha</taxon>
        <taxon>Sphaerularioidea</taxon>
        <taxon>Anguinidae</taxon>
        <taxon>Anguininae</taxon>
        <taxon>Ditylenchus</taxon>
    </lineage>
</organism>
<keyword evidence="1" id="KW-1185">Reference proteome</keyword>
<accession>A0A915CYD7</accession>
<evidence type="ECO:0000313" key="2">
    <source>
        <dbReference type="WBParaSite" id="jg13465"/>
    </source>
</evidence>
<evidence type="ECO:0000313" key="1">
    <source>
        <dbReference type="Proteomes" id="UP000887574"/>
    </source>
</evidence>
<dbReference type="AlphaFoldDB" id="A0A915CYD7"/>
<dbReference type="Proteomes" id="UP000887574">
    <property type="component" value="Unplaced"/>
</dbReference>
<dbReference type="WBParaSite" id="jg13465">
    <property type="protein sequence ID" value="jg13465"/>
    <property type="gene ID" value="jg13465"/>
</dbReference>
<name>A0A915CYD7_9BILA</name>